<accession>A0A7C1SX40</accession>
<keyword evidence="3" id="KW-0255">Endonuclease</keyword>
<evidence type="ECO:0000313" key="3">
    <source>
        <dbReference type="EMBL" id="HEB13401.1"/>
    </source>
</evidence>
<organism evidence="3">
    <name type="scientific">candidate division CPR3 bacterium</name>
    <dbReference type="NCBI Taxonomy" id="2268181"/>
    <lineage>
        <taxon>Bacteria</taxon>
        <taxon>Bacteria division CPR3</taxon>
    </lineage>
</organism>
<feature type="domain" description="HNH nuclease" evidence="2">
    <location>
        <begin position="143"/>
        <end position="196"/>
    </location>
</feature>
<dbReference type="SMART" id="SM00507">
    <property type="entry name" value="HNHc"/>
    <property type="match status" value="1"/>
</dbReference>
<dbReference type="InterPro" id="IPR002711">
    <property type="entry name" value="HNH"/>
</dbReference>
<dbReference type="GO" id="GO:0003676">
    <property type="term" value="F:nucleic acid binding"/>
    <property type="evidence" value="ECO:0007669"/>
    <property type="project" value="InterPro"/>
</dbReference>
<evidence type="ECO:0000259" key="2">
    <source>
        <dbReference type="SMART" id="SM00507"/>
    </source>
</evidence>
<evidence type="ECO:0000256" key="1">
    <source>
        <dbReference type="SAM" id="MobiDB-lite"/>
    </source>
</evidence>
<dbReference type="GO" id="GO:0008270">
    <property type="term" value="F:zinc ion binding"/>
    <property type="evidence" value="ECO:0007669"/>
    <property type="project" value="InterPro"/>
</dbReference>
<keyword evidence="3" id="KW-0540">Nuclease</keyword>
<dbReference type="CDD" id="cd00085">
    <property type="entry name" value="HNHc"/>
    <property type="match status" value="1"/>
</dbReference>
<reference evidence="3" key="1">
    <citation type="journal article" date="2020" name="mSystems">
        <title>Genome- and Community-Level Interaction Insights into Carbon Utilization and Element Cycling Functions of Hydrothermarchaeota in Hydrothermal Sediment.</title>
        <authorList>
            <person name="Zhou Z."/>
            <person name="Liu Y."/>
            <person name="Xu W."/>
            <person name="Pan J."/>
            <person name="Luo Z.H."/>
            <person name="Li M."/>
        </authorList>
    </citation>
    <scope>NUCLEOTIDE SEQUENCE [LARGE SCALE GENOMIC DNA]</scope>
    <source>
        <strain evidence="3">HyVt-369</strain>
    </source>
</reference>
<proteinExistence type="predicted"/>
<dbReference type="EMBL" id="DRHL01000013">
    <property type="protein sequence ID" value="HEB13401.1"/>
    <property type="molecule type" value="Genomic_DNA"/>
</dbReference>
<name>A0A7C1SX40_UNCC3</name>
<gene>
    <name evidence="3" type="ORF">ENI13_00290</name>
</gene>
<dbReference type="Proteomes" id="UP000885695">
    <property type="component" value="Unassembled WGS sequence"/>
</dbReference>
<feature type="compositionally biased region" description="Basic and acidic residues" evidence="1">
    <location>
        <begin position="13"/>
        <end position="24"/>
    </location>
</feature>
<comment type="caution">
    <text evidence="3">The sequence shown here is derived from an EMBL/GenBank/DDBJ whole genome shotgun (WGS) entry which is preliminary data.</text>
</comment>
<feature type="region of interest" description="Disordered" evidence="1">
    <location>
        <begin position="1"/>
        <end position="24"/>
    </location>
</feature>
<dbReference type="Pfam" id="PF01844">
    <property type="entry name" value="HNH"/>
    <property type="match status" value="1"/>
</dbReference>
<dbReference type="GO" id="GO:0004519">
    <property type="term" value="F:endonuclease activity"/>
    <property type="evidence" value="ECO:0007669"/>
    <property type="project" value="UniProtKB-KW"/>
</dbReference>
<keyword evidence="3" id="KW-0378">Hydrolase</keyword>
<dbReference type="AlphaFoldDB" id="A0A7C1SX40"/>
<dbReference type="InterPro" id="IPR003615">
    <property type="entry name" value="HNH_nuc"/>
</dbReference>
<sequence length="212" mass="25015">MKKQHPRGFLGKSHPEEVRRKIGEGNRGKKTKWIRLVCESCGKDFEVTPYRKDTAKNCSLKCKHGVHGERMKEHYDRRGRITFVERTCENCEGLFQPHIANTRRGYGKYCSSKCYGEVVKGEKHHLWNNGSSFEPYGIDFNNKLREEIRKRDNYTCRECNFAQKQLGYKLSIHHIDYNKRNNRGDNLVSLCRGCHTQTNFGRDEWTKYFQGK</sequence>
<protein>
    <submittedName>
        <fullName evidence="3">HNH endonuclease</fullName>
    </submittedName>
</protein>